<feature type="transmembrane region" description="Helical" evidence="7">
    <location>
        <begin position="215"/>
        <end position="238"/>
    </location>
</feature>
<comment type="caution">
    <text evidence="8">The sequence shown here is derived from an EMBL/GenBank/DDBJ whole genome shotgun (WGS) entry which is preliminary data.</text>
</comment>
<keyword evidence="6 7" id="KW-0472">Membrane</keyword>
<reference evidence="8 9" key="1">
    <citation type="submission" date="2020-07" db="EMBL/GenBank/DDBJ databases">
        <title>Sequencing the genomes of 1000 actinobacteria strains.</title>
        <authorList>
            <person name="Klenk H.-P."/>
        </authorList>
    </citation>
    <scope>NUCLEOTIDE SEQUENCE [LARGE SCALE GENOMIC DNA]</scope>
    <source>
        <strain evidence="8 9">DSM 22083</strain>
    </source>
</reference>
<accession>A0A7Y9I758</accession>
<dbReference type="PANTHER" id="PTHR34184:SF4">
    <property type="entry name" value="UPF0718 PROTEIN YCGR"/>
    <property type="match status" value="1"/>
</dbReference>
<evidence type="ECO:0000256" key="1">
    <source>
        <dbReference type="ARBA" id="ARBA00004651"/>
    </source>
</evidence>
<evidence type="ECO:0000256" key="5">
    <source>
        <dbReference type="ARBA" id="ARBA00022989"/>
    </source>
</evidence>
<dbReference type="Proteomes" id="UP000569914">
    <property type="component" value="Unassembled WGS sequence"/>
</dbReference>
<evidence type="ECO:0000256" key="6">
    <source>
        <dbReference type="ARBA" id="ARBA00023136"/>
    </source>
</evidence>
<dbReference type="InterPro" id="IPR005524">
    <property type="entry name" value="DUF318"/>
</dbReference>
<feature type="transmembrane region" description="Helical" evidence="7">
    <location>
        <begin position="250"/>
        <end position="273"/>
    </location>
</feature>
<keyword evidence="5 7" id="KW-1133">Transmembrane helix</keyword>
<gene>
    <name evidence="8" type="ORF">BKA15_002843</name>
</gene>
<proteinExistence type="inferred from homology"/>
<dbReference type="RefSeq" id="WP_179751710.1">
    <property type="nucleotide sequence ID" value="NZ_JACCBU010000001.1"/>
</dbReference>
<evidence type="ECO:0000313" key="8">
    <source>
        <dbReference type="EMBL" id="NYE71514.1"/>
    </source>
</evidence>
<dbReference type="PANTHER" id="PTHR34184">
    <property type="entry name" value="UPF0718 PROTEIN YCGR"/>
    <property type="match status" value="1"/>
</dbReference>
<evidence type="ECO:0000256" key="7">
    <source>
        <dbReference type="SAM" id="Phobius"/>
    </source>
</evidence>
<evidence type="ECO:0008006" key="10">
    <source>
        <dbReference type="Google" id="ProtNLM"/>
    </source>
</evidence>
<organism evidence="8 9">
    <name type="scientific">Microlunatus parietis</name>
    <dbReference type="NCBI Taxonomy" id="682979"/>
    <lineage>
        <taxon>Bacteria</taxon>
        <taxon>Bacillati</taxon>
        <taxon>Actinomycetota</taxon>
        <taxon>Actinomycetes</taxon>
        <taxon>Propionibacteriales</taxon>
        <taxon>Propionibacteriaceae</taxon>
        <taxon>Microlunatus</taxon>
    </lineage>
</organism>
<dbReference type="Pfam" id="PF03773">
    <property type="entry name" value="ArsP_1"/>
    <property type="match status" value="1"/>
</dbReference>
<protein>
    <recommendedName>
        <fullName evidence="10">Permease</fullName>
    </recommendedName>
</protein>
<keyword evidence="4 7" id="KW-0812">Transmembrane</keyword>
<evidence type="ECO:0000313" key="9">
    <source>
        <dbReference type="Proteomes" id="UP000569914"/>
    </source>
</evidence>
<dbReference type="GO" id="GO:0005886">
    <property type="term" value="C:plasma membrane"/>
    <property type="evidence" value="ECO:0007669"/>
    <property type="project" value="UniProtKB-SubCell"/>
</dbReference>
<feature type="transmembrane region" description="Helical" evidence="7">
    <location>
        <begin position="20"/>
        <end position="37"/>
    </location>
</feature>
<evidence type="ECO:0000256" key="3">
    <source>
        <dbReference type="ARBA" id="ARBA00022475"/>
    </source>
</evidence>
<dbReference type="EMBL" id="JACCBU010000001">
    <property type="protein sequence ID" value="NYE71514.1"/>
    <property type="molecule type" value="Genomic_DNA"/>
</dbReference>
<feature type="transmembrane region" description="Helical" evidence="7">
    <location>
        <begin position="279"/>
        <end position="298"/>
    </location>
</feature>
<feature type="transmembrane region" description="Helical" evidence="7">
    <location>
        <begin position="132"/>
        <end position="156"/>
    </location>
</feature>
<feature type="transmembrane region" description="Helical" evidence="7">
    <location>
        <begin position="310"/>
        <end position="333"/>
    </location>
</feature>
<feature type="transmembrane region" description="Helical" evidence="7">
    <location>
        <begin position="163"/>
        <end position="182"/>
    </location>
</feature>
<dbReference type="InterPro" id="IPR052923">
    <property type="entry name" value="UPF0718"/>
</dbReference>
<keyword evidence="9" id="KW-1185">Reference proteome</keyword>
<name>A0A7Y9I758_9ACTN</name>
<sequence length="334" mass="34258">MNRAAGTLSLRETGPASPGILLVALGVLVNLGLLLWLGHASGPDLGAPTSVEAWSTVFLAICFQAAPFLAAGVLLAGLIITLVPRTALTFLLPRSPSWAVVSAGMAGLILPGCECASVPVARSLMAKGVPVAPALTFMLAAPAVNPIVLLATWVAFPAQPMMVVARFLAGLLTAVVVGWLFLRLQRWVTVPAVREAEATTERRAETFRRSAVHDLVHAGGFLVLGAAIAATVATMVPAETIGAIAESGPLSYLAAGAMAVVAAICSEADAFIAASFTQFTPTALLIFLTVGPMVDLKLIGMQAGVFGGRFAARFAPLTFVTAIIVAALVGTVLL</sequence>
<evidence type="ECO:0000256" key="2">
    <source>
        <dbReference type="ARBA" id="ARBA00006386"/>
    </source>
</evidence>
<dbReference type="AlphaFoldDB" id="A0A7Y9I758"/>
<evidence type="ECO:0000256" key="4">
    <source>
        <dbReference type="ARBA" id="ARBA00022692"/>
    </source>
</evidence>
<keyword evidence="3" id="KW-1003">Cell membrane</keyword>
<comment type="similarity">
    <text evidence="2">Belongs to the UPF0718 family.</text>
</comment>
<feature type="transmembrane region" description="Helical" evidence="7">
    <location>
        <begin position="57"/>
        <end position="83"/>
    </location>
</feature>
<comment type="subcellular location">
    <subcellularLocation>
        <location evidence="1">Cell membrane</location>
        <topology evidence="1">Multi-pass membrane protein</topology>
    </subcellularLocation>
</comment>